<feature type="transmembrane region" description="Helical" evidence="2">
    <location>
        <begin position="436"/>
        <end position="455"/>
    </location>
</feature>
<evidence type="ECO:0000256" key="1">
    <source>
        <dbReference type="SAM" id="MobiDB-lite"/>
    </source>
</evidence>
<protein>
    <submittedName>
        <fullName evidence="3">Uncharacterized protein</fullName>
    </submittedName>
</protein>
<dbReference type="AlphaFoldDB" id="A0A813D7S0"/>
<reference evidence="3" key="1">
    <citation type="submission" date="2021-02" db="EMBL/GenBank/DDBJ databases">
        <authorList>
            <person name="Dougan E. K."/>
            <person name="Rhodes N."/>
            <person name="Thang M."/>
            <person name="Chan C."/>
        </authorList>
    </citation>
    <scope>NUCLEOTIDE SEQUENCE</scope>
</reference>
<keyword evidence="2" id="KW-0472">Membrane</keyword>
<comment type="caution">
    <text evidence="3">The sequence shown here is derived from an EMBL/GenBank/DDBJ whole genome shotgun (WGS) entry which is preliminary data.</text>
</comment>
<feature type="transmembrane region" description="Helical" evidence="2">
    <location>
        <begin position="461"/>
        <end position="481"/>
    </location>
</feature>
<feature type="transmembrane region" description="Helical" evidence="2">
    <location>
        <begin position="528"/>
        <end position="547"/>
    </location>
</feature>
<dbReference type="EMBL" id="CAJNNV010000169">
    <property type="protein sequence ID" value="CAE8581705.1"/>
    <property type="molecule type" value="Genomic_DNA"/>
</dbReference>
<sequence>MAVPRPDSSRRRPPNEAWSPPAEMPEGWDMSTAPGWGMDGKELHGMTGKGGGIPVDSWCVSRENLIFLRAEIKKAIAKGEIKPTAKDNFGVADHKFGPNMYTCCDQYFQPLTKKAGSMSWALMRHPEGLKCDVFITHCWIEGIFEFIDKAVNSWPAGKKGAYVCILSNPQNLDIAALIEVPRESPFAKCLDSATHMLVVPNRSTSIYSRSWCVYEAWLASTMGRIIVTATFPIWREMLPRVGLQLLCLAIALIACMVAPLDCESDSLLFPLFVGVLTKLAVIYKGPDRWWLPKYPLLMAGNLVGVWQSALVMVQVARRQGPCKSNQLPPWQERASASLAVTFMVYFLFSEVDRVRLMQADEESESLRRGFTTVQNAECTSPVDSLNIKKEVQQEFFEVDEAIVVLMSAGMSTVALRAVHSYGADTTSAGRILYAKMWFSFGMFLTLNLIFLSLGGQSTGVLVGWSIFSSAYLATYVAWYFYALPDQRAFAVSVTAKINLFMPILLVLLTAQINGDEGIIGETSDKLPAIFGILMAGSNVITLLACHLGMVSFARIPLCGPWLASFLGPSTNIRCMCKRRKKRDSLETAISP</sequence>
<feature type="transmembrane region" description="Helical" evidence="2">
    <location>
        <begin position="266"/>
        <end position="283"/>
    </location>
</feature>
<feature type="region of interest" description="Disordered" evidence="1">
    <location>
        <begin position="1"/>
        <end position="47"/>
    </location>
</feature>
<keyword evidence="2" id="KW-1133">Transmembrane helix</keyword>
<evidence type="ECO:0000313" key="4">
    <source>
        <dbReference type="Proteomes" id="UP000654075"/>
    </source>
</evidence>
<dbReference type="Proteomes" id="UP000654075">
    <property type="component" value="Unassembled WGS sequence"/>
</dbReference>
<feature type="transmembrane region" description="Helical" evidence="2">
    <location>
        <begin position="241"/>
        <end position="260"/>
    </location>
</feature>
<organism evidence="3 4">
    <name type="scientific">Polarella glacialis</name>
    <name type="common">Dinoflagellate</name>
    <dbReference type="NCBI Taxonomy" id="89957"/>
    <lineage>
        <taxon>Eukaryota</taxon>
        <taxon>Sar</taxon>
        <taxon>Alveolata</taxon>
        <taxon>Dinophyceae</taxon>
        <taxon>Suessiales</taxon>
        <taxon>Suessiaceae</taxon>
        <taxon>Polarella</taxon>
    </lineage>
</organism>
<dbReference type="OMA" id="HAIIWAN"/>
<feature type="transmembrane region" description="Helical" evidence="2">
    <location>
        <begin position="488"/>
        <end position="508"/>
    </location>
</feature>
<accession>A0A813D7S0</accession>
<name>A0A813D7S0_POLGL</name>
<proteinExistence type="predicted"/>
<keyword evidence="2" id="KW-0812">Transmembrane</keyword>
<feature type="transmembrane region" description="Helical" evidence="2">
    <location>
        <begin position="295"/>
        <end position="315"/>
    </location>
</feature>
<evidence type="ECO:0000256" key="2">
    <source>
        <dbReference type="SAM" id="Phobius"/>
    </source>
</evidence>
<gene>
    <name evidence="3" type="ORF">PGLA1383_LOCUS720</name>
</gene>
<evidence type="ECO:0000313" key="3">
    <source>
        <dbReference type="EMBL" id="CAE8581705.1"/>
    </source>
</evidence>
<keyword evidence="4" id="KW-1185">Reference proteome</keyword>